<gene>
    <name evidence="1" type="ORF">PLOB_00005604</name>
</gene>
<evidence type="ECO:0000313" key="2">
    <source>
        <dbReference type="Proteomes" id="UP001159405"/>
    </source>
</evidence>
<feature type="non-terminal residue" evidence="1">
    <location>
        <position position="520"/>
    </location>
</feature>
<accession>A0ABN8QFI4</accession>
<organism evidence="1 2">
    <name type="scientific">Porites lobata</name>
    <dbReference type="NCBI Taxonomy" id="104759"/>
    <lineage>
        <taxon>Eukaryota</taxon>
        <taxon>Metazoa</taxon>
        <taxon>Cnidaria</taxon>
        <taxon>Anthozoa</taxon>
        <taxon>Hexacorallia</taxon>
        <taxon>Scleractinia</taxon>
        <taxon>Fungiina</taxon>
        <taxon>Poritidae</taxon>
        <taxon>Porites</taxon>
    </lineage>
</organism>
<dbReference type="Proteomes" id="UP001159405">
    <property type="component" value="Unassembled WGS sequence"/>
</dbReference>
<keyword evidence="2" id="KW-1185">Reference proteome</keyword>
<name>A0ABN8QFI4_9CNID</name>
<proteinExistence type="predicted"/>
<evidence type="ECO:0000313" key="1">
    <source>
        <dbReference type="EMBL" id="CAH3163092.1"/>
    </source>
</evidence>
<dbReference type="EMBL" id="CALNXK010000125">
    <property type="protein sequence ID" value="CAH3163092.1"/>
    <property type="molecule type" value="Genomic_DNA"/>
</dbReference>
<reference evidence="1 2" key="1">
    <citation type="submission" date="2022-05" db="EMBL/GenBank/DDBJ databases">
        <authorList>
            <consortium name="Genoscope - CEA"/>
            <person name="William W."/>
        </authorList>
    </citation>
    <scope>NUCLEOTIDE SEQUENCE [LARGE SCALE GENOMIC DNA]</scope>
</reference>
<protein>
    <submittedName>
        <fullName evidence="1">Uncharacterized protein</fullName>
    </submittedName>
</protein>
<comment type="caution">
    <text evidence="1">The sequence shown here is derived from an EMBL/GenBank/DDBJ whole genome shotgun (WGS) entry which is preliminary data.</text>
</comment>
<sequence length="520" mass="58570">MTICPSHRSSLGIGWTRGTDRCRVPYEISKHKNIRGKCPKADRGISKLFSHVIWNKTGLLVSVGSGVCRSCRQVLTSLSKETKLPKQMNKSVASAHCEESVVECKETSPERHTTFSTSTPFKIETPGWSEAGSLYLPPESGSLEDSFDQFVQQNQMENSRSALNKFLVTRDISPVRSSLTTPWNDASERTRRYYIKKASEAQESVDSALLESLAECYNNATQWDTRRQILSIMVDKISLKSLQQYIPDITPYRYKIATQHALLHGTGCPLPKPTQRRMRVPPEMVDHFISFITSQHIIQDLPFGQKRLKLSSGKVLIVPNVIRNMVPERLVQQYQAYCNESSLPCLGRSSLLRILEVCSASVRTSLQGLDYITASGAKAFDDLEDAADTLGDLGMGMSWAQQQKKQLKLAKRYLKGDFKVHVSKTSSVADHCRRFDLSDTKDEDYKDICDHVHNGVCDRCDLVQRSVCDVEEAMSHVTTTTEELEELKFIVEQAKSSILAWKAHLLRSVNQDEARVDAVE</sequence>